<feature type="domain" description="Transcobalamin-like C-terminal" evidence="2">
    <location>
        <begin position="49"/>
        <end position="114"/>
    </location>
</feature>
<evidence type="ECO:0000259" key="2">
    <source>
        <dbReference type="Pfam" id="PF14478"/>
    </source>
</evidence>
<keyword evidence="1" id="KW-0732">Signal</keyword>
<reference evidence="3 4" key="1">
    <citation type="submission" date="2020-08" db="EMBL/GenBank/DDBJ databases">
        <title>Genomic Encyclopedia of Type Strains, Phase IV (KMG-IV): sequencing the most valuable type-strain genomes for metagenomic binning, comparative biology and taxonomic classification.</title>
        <authorList>
            <person name="Goeker M."/>
        </authorList>
    </citation>
    <scope>NUCLEOTIDE SEQUENCE [LARGE SCALE GENOMIC DNA]</scope>
    <source>
        <strain evidence="3 4">DSM 5391</strain>
    </source>
</reference>
<organism evidence="3 4">
    <name type="scientific">Bacillus benzoevorans</name>
    <dbReference type="NCBI Taxonomy" id="1456"/>
    <lineage>
        <taxon>Bacteria</taxon>
        <taxon>Bacillati</taxon>
        <taxon>Bacillota</taxon>
        <taxon>Bacilli</taxon>
        <taxon>Bacillales</taxon>
        <taxon>Bacillaceae</taxon>
        <taxon>Bacillus</taxon>
    </lineage>
</organism>
<dbReference type="AlphaFoldDB" id="A0A7X0HV29"/>
<proteinExistence type="predicted"/>
<feature type="signal peptide" evidence="1">
    <location>
        <begin position="1"/>
        <end position="22"/>
    </location>
</feature>
<evidence type="ECO:0000256" key="1">
    <source>
        <dbReference type="SAM" id="SignalP"/>
    </source>
</evidence>
<protein>
    <recommendedName>
        <fullName evidence="2">Transcobalamin-like C-terminal domain-containing protein</fullName>
    </recommendedName>
</protein>
<dbReference type="EMBL" id="JACHGK010000021">
    <property type="protein sequence ID" value="MBB6447435.1"/>
    <property type="molecule type" value="Genomic_DNA"/>
</dbReference>
<comment type="caution">
    <text evidence="3">The sequence shown here is derived from an EMBL/GenBank/DDBJ whole genome shotgun (WGS) entry which is preliminary data.</text>
</comment>
<dbReference type="Proteomes" id="UP000531594">
    <property type="component" value="Unassembled WGS sequence"/>
</dbReference>
<evidence type="ECO:0000313" key="4">
    <source>
        <dbReference type="Proteomes" id="UP000531594"/>
    </source>
</evidence>
<gene>
    <name evidence="3" type="ORF">HNR53_004115</name>
</gene>
<accession>A0A7X0HV29</accession>
<dbReference type="InterPro" id="IPR027954">
    <property type="entry name" value="Transcobalamin-like_C"/>
</dbReference>
<feature type="chain" id="PRO_5030709257" description="Transcobalamin-like C-terminal domain-containing protein" evidence="1">
    <location>
        <begin position="23"/>
        <end position="123"/>
    </location>
</feature>
<dbReference type="Pfam" id="PF14478">
    <property type="entry name" value="DUF4430"/>
    <property type="match status" value="1"/>
</dbReference>
<evidence type="ECO:0000313" key="3">
    <source>
        <dbReference type="EMBL" id="MBB6447435.1"/>
    </source>
</evidence>
<keyword evidence="4" id="KW-1185">Reference proteome</keyword>
<dbReference type="Gene3D" id="2.170.130.30">
    <property type="match status" value="1"/>
</dbReference>
<name>A0A7X0HV29_9BACI</name>
<dbReference type="RefSeq" id="WP_184529377.1">
    <property type="nucleotide sequence ID" value="NZ_JACHGK010000021.1"/>
</dbReference>
<sequence length="123" mass="14006">MMKKTALFLLFFALLFCSQAYALETTGTFRIINEKNETIASAHVTFQEGESLYAVTKRGFDIEESNGNIISINGVYSNPEKNLHWAAFINGEFVELGLKEVSLYANDQVVWALKNWDQEEIMK</sequence>